<reference evidence="5 6" key="1">
    <citation type="journal article" date="2023" name="Microorganisms">
        <title>Thiorhodovibrio frisius and Trv. litoralis spp. nov., Two Novel Members from a Clade of Fastidious Purple Sulfur Bacteria That Exhibit Unique Red-Shifted Light-Harvesting Capabilities.</title>
        <authorList>
            <person name="Methner A."/>
            <person name="Kuzyk S.B."/>
            <person name="Petersen J."/>
            <person name="Bauer S."/>
            <person name="Brinkmann H."/>
            <person name="Sichau K."/>
            <person name="Wanner G."/>
            <person name="Wolf J."/>
            <person name="Neumann-Schaal M."/>
            <person name="Henke P."/>
            <person name="Tank M."/>
            <person name="Sproer C."/>
            <person name="Bunk B."/>
            <person name="Overmann J."/>
        </authorList>
    </citation>
    <scope>NUCLEOTIDE SEQUENCE [LARGE SCALE GENOMIC DNA]</scope>
    <source>
        <strain evidence="5 6">DSM 6702</strain>
    </source>
</reference>
<dbReference type="Gene3D" id="3.40.50.10350">
    <property type="entry name" value="Glycerate kinase, domain 1"/>
    <property type="match status" value="1"/>
</dbReference>
<organism evidence="5 6">
    <name type="scientific">Thiorhodovibrio winogradskyi</name>
    <dbReference type="NCBI Taxonomy" id="77007"/>
    <lineage>
        <taxon>Bacteria</taxon>
        <taxon>Pseudomonadati</taxon>
        <taxon>Pseudomonadota</taxon>
        <taxon>Gammaproteobacteria</taxon>
        <taxon>Chromatiales</taxon>
        <taxon>Chromatiaceae</taxon>
        <taxon>Thiorhodovibrio</taxon>
    </lineage>
</organism>
<sequence length="384" mass="39829">MADGGDGMLEILEHLWRPQQQVERHRLRVTGPRGKQVTAALLWLPAERTAAIEMALASGLALLGPTERDPLHTTTWGTGECLRAALDLGARRILIGLGGSATHDGGMGAASALGYRFLDARGQQLPPMGASLNQVARIDASGADPRLHTADIIAIRDVANPLCGPQGAAAIYAPQKGARPDQIPMLDAGLRQLAECYARDLGQKVAEQPGSGAAGGLGAGLLACCNARLEPGASYLLDLAGFAERLQESDLVLTAEGQVDASSLQGKATGVIAARAAAAAVPCIAIAGRLPSSASERQALHHAGLTALFSLCPGPMTLAQAEAEVGELLATATEDVIRLWLSAHPREKPWAPRPDVGGRAIGERELLSLPWHISHAHGGVASSC</sequence>
<dbReference type="InterPro" id="IPR018193">
    <property type="entry name" value="Glyc_kinase_flavodox-like_fold"/>
</dbReference>
<keyword evidence="3 4" id="KW-0418">Kinase</keyword>
<dbReference type="PANTHER" id="PTHR21599">
    <property type="entry name" value="GLYCERATE KINASE"/>
    <property type="match status" value="1"/>
</dbReference>
<evidence type="ECO:0000313" key="6">
    <source>
        <dbReference type="Proteomes" id="UP001432180"/>
    </source>
</evidence>
<evidence type="ECO:0000256" key="1">
    <source>
        <dbReference type="ARBA" id="ARBA00006284"/>
    </source>
</evidence>
<dbReference type="InterPro" id="IPR004381">
    <property type="entry name" value="Glycerate_kinase"/>
</dbReference>
<dbReference type="EC" id="2.7.1.31" evidence="5"/>
<keyword evidence="2 4" id="KW-0808">Transferase</keyword>
<dbReference type="PIRSF" id="PIRSF006078">
    <property type="entry name" value="GlxK"/>
    <property type="match status" value="1"/>
</dbReference>
<evidence type="ECO:0000313" key="5">
    <source>
        <dbReference type="EMBL" id="WPL15426.1"/>
    </source>
</evidence>
<evidence type="ECO:0000256" key="3">
    <source>
        <dbReference type="ARBA" id="ARBA00022777"/>
    </source>
</evidence>
<evidence type="ECO:0000256" key="2">
    <source>
        <dbReference type="ARBA" id="ARBA00022679"/>
    </source>
</evidence>
<dbReference type="NCBIfam" id="TIGR00045">
    <property type="entry name" value="glycerate kinase"/>
    <property type="match status" value="1"/>
</dbReference>
<keyword evidence="6" id="KW-1185">Reference proteome</keyword>
<protein>
    <submittedName>
        <fullName evidence="5">Glycerate kinase</fullName>
        <ecNumber evidence="5">2.7.1.31</ecNumber>
    </submittedName>
</protein>
<dbReference type="EMBL" id="CP121472">
    <property type="protein sequence ID" value="WPL15426.1"/>
    <property type="molecule type" value="Genomic_DNA"/>
</dbReference>
<dbReference type="Pfam" id="PF02595">
    <property type="entry name" value="Gly_kinase"/>
    <property type="match status" value="1"/>
</dbReference>
<dbReference type="InterPro" id="IPR018197">
    <property type="entry name" value="Glycerate_kinase_RE-like"/>
</dbReference>
<dbReference type="Gene3D" id="3.90.1510.10">
    <property type="entry name" value="Glycerate kinase, domain 2"/>
    <property type="match status" value="1"/>
</dbReference>
<name>A0ABZ0S2B2_9GAMM</name>
<dbReference type="SUPFAM" id="SSF110738">
    <property type="entry name" value="Glycerate kinase I"/>
    <property type="match status" value="1"/>
</dbReference>
<gene>
    <name evidence="5" type="primary">glxK</name>
    <name evidence="5" type="ORF">Thiowin_00322</name>
</gene>
<dbReference type="PANTHER" id="PTHR21599:SF0">
    <property type="entry name" value="GLYCERATE KINASE"/>
    <property type="match status" value="1"/>
</dbReference>
<accession>A0ABZ0S2B2</accession>
<dbReference type="Proteomes" id="UP001432180">
    <property type="component" value="Chromosome"/>
</dbReference>
<comment type="similarity">
    <text evidence="1 4">Belongs to the glycerate kinase type-1 family.</text>
</comment>
<evidence type="ECO:0000256" key="4">
    <source>
        <dbReference type="PIRNR" id="PIRNR006078"/>
    </source>
</evidence>
<proteinExistence type="inferred from homology"/>
<dbReference type="GO" id="GO:0008887">
    <property type="term" value="F:glycerate kinase activity"/>
    <property type="evidence" value="ECO:0007669"/>
    <property type="project" value="UniProtKB-EC"/>
</dbReference>
<dbReference type="InterPro" id="IPR036129">
    <property type="entry name" value="Glycerate_kinase_sf"/>
</dbReference>